<dbReference type="AlphaFoldDB" id="A0A078M387"/>
<dbReference type="InterPro" id="IPR050922">
    <property type="entry name" value="LytR/CpsA/Psr_CW_biosynth"/>
</dbReference>
<evidence type="ECO:0000313" key="5">
    <source>
        <dbReference type="Proteomes" id="UP000044136"/>
    </source>
</evidence>
<accession>A0A078M387</accession>
<proteinExistence type="inferred from homology"/>
<protein>
    <submittedName>
        <fullName evidence="4">Putative transcriptional regulator YwtF</fullName>
    </submittedName>
</protein>
<dbReference type="Gene3D" id="3.40.630.190">
    <property type="entry name" value="LCP protein"/>
    <property type="match status" value="1"/>
</dbReference>
<dbReference type="NCBIfam" id="TIGR00350">
    <property type="entry name" value="lytR_cpsA_psr"/>
    <property type="match status" value="1"/>
</dbReference>
<feature type="domain" description="Cell envelope-related transcriptional attenuator" evidence="3">
    <location>
        <begin position="95"/>
        <end position="232"/>
    </location>
</feature>
<sequence>MKKIPKWVINMKKILWTIFIILGVVLLAAVIYILYLFNAFNSGVSDSYEEIDRERSELRVEDVDASNDNFTVLILGIDADAERTQGGEINADHFRSDTMILATFDRDNDDVKMVSIPRDTLAYVESMNYFDKINHAHAFNGPVGAMNAVESLLNVPVDHFVRVDMNAVVEIVDAIGGVEFEVPYAMNGLQPGVQHLSGEQALAVIRNRSVDSDLGRGVRQMELIEAVFKQAQSFSTLSQVDDLINIFTSNTSHNFETGNIRSLASYYLFNDVAFESTQLQGTGFTAQSNGVYYAWPDEEHIFALSNTIRDILGLDSSSANDLISIRLGDQVQPVQEVSQDLLQNFTLDNPPAYAEDGASNQYGDGFGIE</sequence>
<feature type="transmembrane region" description="Helical" evidence="2">
    <location>
        <begin position="14"/>
        <end position="37"/>
    </location>
</feature>
<dbReference type="EMBL" id="CCSE01000001">
    <property type="protein sequence ID" value="CDZ99221.1"/>
    <property type="molecule type" value="Genomic_DNA"/>
</dbReference>
<dbReference type="PANTHER" id="PTHR33392">
    <property type="entry name" value="POLYISOPRENYL-TEICHOIC ACID--PEPTIDOGLYCAN TEICHOIC ACID TRANSFERASE TAGU"/>
    <property type="match status" value="1"/>
</dbReference>
<gene>
    <name evidence="4" type="primary">ywtF</name>
    <name evidence="4" type="ORF">BN1048_00348</name>
</gene>
<comment type="similarity">
    <text evidence="1">Belongs to the LytR/CpsA/Psr (LCP) family.</text>
</comment>
<keyword evidence="2" id="KW-0812">Transmembrane</keyword>
<dbReference type="STRING" id="1461582.BN1048_00348"/>
<evidence type="ECO:0000256" key="1">
    <source>
        <dbReference type="ARBA" id="ARBA00006068"/>
    </source>
</evidence>
<reference evidence="4 5" key="1">
    <citation type="submission" date="2014-07" db="EMBL/GenBank/DDBJ databases">
        <authorList>
            <person name="Urmite Genomes Urmite Genomes"/>
        </authorList>
    </citation>
    <scope>NUCLEOTIDE SEQUENCE [LARGE SCALE GENOMIC DNA]</scope>
    <source>
        <strain evidence="4 5">13MG44_air</strain>
    </source>
</reference>
<dbReference type="eggNOG" id="COG1316">
    <property type="taxonomic scope" value="Bacteria"/>
</dbReference>
<keyword evidence="2" id="KW-1133">Transmembrane helix</keyword>
<evidence type="ECO:0000259" key="3">
    <source>
        <dbReference type="Pfam" id="PF03816"/>
    </source>
</evidence>
<dbReference type="Proteomes" id="UP000044136">
    <property type="component" value="Unassembled WGS sequence"/>
</dbReference>
<dbReference type="PANTHER" id="PTHR33392:SF3">
    <property type="entry name" value="POLYISOPRENYL-TEICHOIC ACID--PEPTIDOGLYCAN TEICHOIC ACID TRANSFERASE TAGT"/>
    <property type="match status" value="1"/>
</dbReference>
<dbReference type="HOGENOM" id="CLU_016455_2_1_9"/>
<evidence type="ECO:0000313" key="4">
    <source>
        <dbReference type="EMBL" id="CDZ99221.1"/>
    </source>
</evidence>
<organism evidence="4 5">
    <name type="scientific">Jeotgalicoccus saudimassiliensis</name>
    <dbReference type="NCBI Taxonomy" id="1461582"/>
    <lineage>
        <taxon>Bacteria</taxon>
        <taxon>Bacillati</taxon>
        <taxon>Bacillota</taxon>
        <taxon>Bacilli</taxon>
        <taxon>Bacillales</taxon>
        <taxon>Staphylococcaceae</taxon>
        <taxon>Jeotgalicoccus</taxon>
    </lineage>
</organism>
<name>A0A078M387_9STAP</name>
<dbReference type="Pfam" id="PF03816">
    <property type="entry name" value="LytR_cpsA_psr"/>
    <property type="match status" value="1"/>
</dbReference>
<dbReference type="InterPro" id="IPR004474">
    <property type="entry name" value="LytR_CpsA_psr"/>
</dbReference>
<keyword evidence="5" id="KW-1185">Reference proteome</keyword>
<keyword evidence="2" id="KW-0472">Membrane</keyword>
<evidence type="ECO:0000256" key="2">
    <source>
        <dbReference type="SAM" id="Phobius"/>
    </source>
</evidence>